<gene>
    <name evidence="8" type="ORF">HGO97_016655</name>
</gene>
<evidence type="ECO:0000313" key="8">
    <source>
        <dbReference type="EMBL" id="MBU3877436.1"/>
    </source>
</evidence>
<feature type="transmembrane region" description="Helical" evidence="6">
    <location>
        <begin position="79"/>
        <end position="96"/>
    </location>
</feature>
<sequence>MTQDRKLRIKGCMYAFLAGVLWGVTSPAAQFLFEKKGIVSEWLVPYRLISAGVLLLIYAKVKGQDIISVWKDKNDGIRLVLFGILGMMGMQFTFFSAVQEMNAGTATIFQYLNPAILILFFAIVHRILPSKKEVLSVCAAAAGIAIVATHGDFSTLTISTKGLVLGMMVAVTTCFYGVLPAPLLKRFSAEAVSAWGMIAGGIVLMIAVRPWRISAVIDWQVAAAFLMIITVGTILPFCFYLTSVKYTGSVYAGLFSSVEPVAATAVAAVALGTEFMKMDILGFALVLSTLFILAIPEKVR</sequence>
<feature type="transmembrane region" description="Helical" evidence="6">
    <location>
        <begin position="163"/>
        <end position="184"/>
    </location>
</feature>
<feature type="transmembrane region" description="Helical" evidence="6">
    <location>
        <begin position="278"/>
        <end position="295"/>
    </location>
</feature>
<dbReference type="InterPro" id="IPR000620">
    <property type="entry name" value="EamA_dom"/>
</dbReference>
<feature type="transmembrane region" description="Helical" evidence="6">
    <location>
        <begin position="249"/>
        <end position="272"/>
    </location>
</feature>
<evidence type="ECO:0000256" key="6">
    <source>
        <dbReference type="SAM" id="Phobius"/>
    </source>
</evidence>
<feature type="domain" description="EamA" evidence="7">
    <location>
        <begin position="161"/>
        <end position="293"/>
    </location>
</feature>
<comment type="similarity">
    <text evidence="2">Belongs to the EamA transporter family.</text>
</comment>
<evidence type="ECO:0000256" key="4">
    <source>
        <dbReference type="ARBA" id="ARBA00022989"/>
    </source>
</evidence>
<feature type="transmembrane region" description="Helical" evidence="6">
    <location>
        <begin position="221"/>
        <end position="242"/>
    </location>
</feature>
<feature type="transmembrane region" description="Helical" evidence="6">
    <location>
        <begin position="191"/>
        <end position="209"/>
    </location>
</feature>
<feature type="transmembrane region" description="Helical" evidence="6">
    <location>
        <begin position="134"/>
        <end position="151"/>
    </location>
</feature>
<feature type="transmembrane region" description="Helical" evidence="6">
    <location>
        <begin position="39"/>
        <end position="58"/>
    </location>
</feature>
<evidence type="ECO:0000256" key="3">
    <source>
        <dbReference type="ARBA" id="ARBA00022692"/>
    </source>
</evidence>
<keyword evidence="9" id="KW-1185">Reference proteome</keyword>
<feature type="domain" description="EamA" evidence="7">
    <location>
        <begin position="10"/>
        <end position="148"/>
    </location>
</feature>
<reference evidence="8 9" key="1">
    <citation type="submission" date="2021-06" db="EMBL/GenBank/DDBJ databases">
        <title>Faecalicatena sp. nov. isolated from porcine feces.</title>
        <authorList>
            <person name="Oh B.S."/>
            <person name="Lee J.H."/>
        </authorList>
    </citation>
    <scope>NUCLEOTIDE SEQUENCE [LARGE SCALE GENOMIC DNA]</scope>
    <source>
        <strain evidence="8 9">AGMB00832</strain>
    </source>
</reference>
<proteinExistence type="inferred from homology"/>
<evidence type="ECO:0000259" key="7">
    <source>
        <dbReference type="Pfam" id="PF00892"/>
    </source>
</evidence>
<dbReference type="Pfam" id="PF00892">
    <property type="entry name" value="EamA"/>
    <property type="match status" value="2"/>
</dbReference>
<protein>
    <submittedName>
        <fullName evidence="8">DMT family transporter</fullName>
    </submittedName>
</protein>
<keyword evidence="5 6" id="KW-0472">Membrane</keyword>
<evidence type="ECO:0000256" key="5">
    <source>
        <dbReference type="ARBA" id="ARBA00023136"/>
    </source>
</evidence>
<dbReference type="Proteomes" id="UP000723714">
    <property type="component" value="Unassembled WGS sequence"/>
</dbReference>
<evidence type="ECO:0000313" key="9">
    <source>
        <dbReference type="Proteomes" id="UP000723714"/>
    </source>
</evidence>
<organism evidence="8 9">
    <name type="scientific">Faecalicatena faecalis</name>
    <dbReference type="NCBI Taxonomy" id="2726362"/>
    <lineage>
        <taxon>Bacteria</taxon>
        <taxon>Bacillati</taxon>
        <taxon>Bacillota</taxon>
        <taxon>Clostridia</taxon>
        <taxon>Lachnospirales</taxon>
        <taxon>Lachnospiraceae</taxon>
        <taxon>Faecalicatena</taxon>
    </lineage>
</organism>
<comment type="caution">
    <text evidence="8">The sequence shown here is derived from an EMBL/GenBank/DDBJ whole genome shotgun (WGS) entry which is preliminary data.</text>
</comment>
<name>A0ABS6D8I0_9FIRM</name>
<accession>A0ABS6D8I0</accession>
<dbReference type="EMBL" id="JABACJ020000018">
    <property type="protein sequence ID" value="MBU3877436.1"/>
    <property type="molecule type" value="Genomic_DNA"/>
</dbReference>
<dbReference type="PANTHER" id="PTHR32322">
    <property type="entry name" value="INNER MEMBRANE TRANSPORTER"/>
    <property type="match status" value="1"/>
</dbReference>
<evidence type="ECO:0000256" key="2">
    <source>
        <dbReference type="ARBA" id="ARBA00007362"/>
    </source>
</evidence>
<keyword evidence="4 6" id="KW-1133">Transmembrane helix</keyword>
<dbReference type="InterPro" id="IPR050638">
    <property type="entry name" value="AA-Vitamin_Transporters"/>
</dbReference>
<feature type="transmembrane region" description="Helical" evidence="6">
    <location>
        <begin position="108"/>
        <end position="127"/>
    </location>
</feature>
<evidence type="ECO:0000256" key="1">
    <source>
        <dbReference type="ARBA" id="ARBA00004141"/>
    </source>
</evidence>
<keyword evidence="3 6" id="KW-0812">Transmembrane</keyword>
<comment type="subcellular location">
    <subcellularLocation>
        <location evidence="1">Membrane</location>
        <topology evidence="1">Multi-pass membrane protein</topology>
    </subcellularLocation>
</comment>
<dbReference type="PANTHER" id="PTHR32322:SF2">
    <property type="entry name" value="EAMA DOMAIN-CONTAINING PROTEIN"/>
    <property type="match status" value="1"/>
</dbReference>
<feature type="transmembrane region" description="Helical" evidence="6">
    <location>
        <begin position="12"/>
        <end position="33"/>
    </location>
</feature>